<organism evidence="4 5">
    <name type="scientific">Lamprobacter modestohalophilus</name>
    <dbReference type="NCBI Taxonomy" id="1064514"/>
    <lineage>
        <taxon>Bacteria</taxon>
        <taxon>Pseudomonadati</taxon>
        <taxon>Pseudomonadota</taxon>
        <taxon>Gammaproteobacteria</taxon>
        <taxon>Chromatiales</taxon>
        <taxon>Chromatiaceae</taxon>
        <taxon>Lamprobacter</taxon>
    </lineage>
</organism>
<gene>
    <name evidence="4" type="ORF">CKO42_18330</name>
</gene>
<dbReference type="EMBL" id="NRRY01000037">
    <property type="protein sequence ID" value="MBK1620360.1"/>
    <property type="molecule type" value="Genomic_DNA"/>
</dbReference>
<feature type="signal peptide" evidence="2">
    <location>
        <begin position="1"/>
        <end position="33"/>
    </location>
</feature>
<evidence type="ECO:0000259" key="3">
    <source>
        <dbReference type="Pfam" id="PF23536"/>
    </source>
</evidence>
<dbReference type="RefSeq" id="WP_200247208.1">
    <property type="nucleotide sequence ID" value="NZ_NRRY01000037.1"/>
</dbReference>
<sequence>MTFFPLSVARSAPRTPRLLLPAMLTLAGSTLVAVTPSLHADSPFLRGSAGATQTAATASTATTGAATDSADPDEPAVLALGPRTVTVAPGANAILELAIDHLNRIVTPFERPSVRTVSDLSTEVEGSVVYVATASEVPATLYISAGDASGTTIALTLAPRRVPPREIRLQVPGYRAAQAQSKNNAQTAKDTQPDSAQVALSPAHPALWQQPLPYLQTLTTALRDLARGEVPEGFRPGSVRSEDRLRCEAPGLRASDVEVFESEHLTLLKATLRYSGKEPLGITPQYCRPRSKAVIAAQATWPRTELRNGEETQLLIALRAGESGVPLPAGPGLTATQQSEGRR</sequence>
<dbReference type="InterPro" id="IPR055397">
    <property type="entry name" value="TraK_C"/>
</dbReference>
<dbReference type="Pfam" id="PF23536">
    <property type="entry name" value="TraK_C"/>
    <property type="match status" value="1"/>
</dbReference>
<comment type="caution">
    <text evidence="4">The sequence shown here is derived from an EMBL/GenBank/DDBJ whole genome shotgun (WGS) entry which is preliminary data.</text>
</comment>
<keyword evidence="5" id="KW-1185">Reference proteome</keyword>
<feature type="domain" description="TraK C-terminal" evidence="3">
    <location>
        <begin position="209"/>
        <end position="316"/>
    </location>
</feature>
<name>A0A9X0WBZ0_9GAMM</name>
<evidence type="ECO:0000256" key="2">
    <source>
        <dbReference type="SAM" id="SignalP"/>
    </source>
</evidence>
<feature type="chain" id="PRO_5040871482" description="TraK C-terminal domain-containing protein" evidence="2">
    <location>
        <begin position="34"/>
        <end position="343"/>
    </location>
</feature>
<evidence type="ECO:0000256" key="1">
    <source>
        <dbReference type="SAM" id="MobiDB-lite"/>
    </source>
</evidence>
<feature type="compositionally biased region" description="Polar residues" evidence="1">
    <location>
        <begin position="178"/>
        <end position="195"/>
    </location>
</feature>
<evidence type="ECO:0000313" key="5">
    <source>
        <dbReference type="Proteomes" id="UP001138768"/>
    </source>
</evidence>
<reference evidence="4 5" key="1">
    <citation type="journal article" date="2020" name="Microorganisms">
        <title>Osmotic Adaptation and Compatible Solute Biosynthesis of Phototrophic Bacteria as Revealed from Genome Analyses.</title>
        <authorList>
            <person name="Imhoff J.F."/>
            <person name="Rahn T."/>
            <person name="Kunzel S."/>
            <person name="Keller A."/>
            <person name="Neulinger S.C."/>
        </authorList>
    </citation>
    <scope>NUCLEOTIDE SEQUENCE [LARGE SCALE GENOMIC DNA]</scope>
    <source>
        <strain evidence="4 5">DSM 25653</strain>
    </source>
</reference>
<proteinExistence type="predicted"/>
<protein>
    <recommendedName>
        <fullName evidence="3">TraK C-terminal domain-containing protein</fullName>
    </recommendedName>
</protein>
<feature type="region of interest" description="Disordered" evidence="1">
    <location>
        <begin position="178"/>
        <end position="197"/>
    </location>
</feature>
<dbReference type="AlphaFoldDB" id="A0A9X0WBZ0"/>
<accession>A0A9X0WBZ0</accession>
<keyword evidence="2" id="KW-0732">Signal</keyword>
<dbReference type="Proteomes" id="UP001138768">
    <property type="component" value="Unassembled WGS sequence"/>
</dbReference>
<evidence type="ECO:0000313" key="4">
    <source>
        <dbReference type="EMBL" id="MBK1620360.1"/>
    </source>
</evidence>